<dbReference type="Proteomes" id="UP000041254">
    <property type="component" value="Unassembled WGS sequence"/>
</dbReference>
<evidence type="ECO:0000256" key="2">
    <source>
        <dbReference type="ARBA" id="ARBA00022614"/>
    </source>
</evidence>
<evidence type="ECO:0000313" key="6">
    <source>
        <dbReference type="EMBL" id="CEL92214.1"/>
    </source>
</evidence>
<dbReference type="PANTHER" id="PTHR48059:SF12">
    <property type="entry name" value="POLYGALACTURONASE INHIBITOR 1-LIKE"/>
    <property type="match status" value="1"/>
</dbReference>
<dbReference type="OMA" id="RSAWICQ"/>
<reference evidence="6 7" key="1">
    <citation type="submission" date="2014-11" db="EMBL/GenBank/DDBJ databases">
        <authorList>
            <person name="Zhu J."/>
            <person name="Qi W."/>
            <person name="Song R."/>
        </authorList>
    </citation>
    <scope>NUCLEOTIDE SEQUENCE [LARGE SCALE GENOMIC DNA]</scope>
</reference>
<keyword evidence="3" id="KW-0677">Repeat</keyword>
<keyword evidence="5" id="KW-1133">Transmembrane helix</keyword>
<dbReference type="InterPro" id="IPR032675">
    <property type="entry name" value="LRR_dom_sf"/>
</dbReference>
<dbReference type="VEuPathDB" id="CryptoDB:Vbra_10952"/>
<dbReference type="Pfam" id="PF00560">
    <property type="entry name" value="LRR_1"/>
    <property type="match status" value="1"/>
</dbReference>
<organism evidence="6 7">
    <name type="scientific">Vitrella brassicaformis (strain CCMP3155)</name>
    <dbReference type="NCBI Taxonomy" id="1169540"/>
    <lineage>
        <taxon>Eukaryota</taxon>
        <taxon>Sar</taxon>
        <taxon>Alveolata</taxon>
        <taxon>Colpodellida</taxon>
        <taxon>Vitrellaceae</taxon>
        <taxon>Vitrella</taxon>
    </lineage>
</organism>
<dbReference type="InterPro" id="IPR051848">
    <property type="entry name" value="PGIP"/>
</dbReference>
<feature type="transmembrane region" description="Helical" evidence="5">
    <location>
        <begin position="1065"/>
        <end position="1089"/>
    </location>
</feature>
<evidence type="ECO:0000256" key="3">
    <source>
        <dbReference type="ARBA" id="ARBA00022737"/>
    </source>
</evidence>
<keyword evidence="2" id="KW-0433">Leucine-rich repeat</keyword>
<dbReference type="FunFam" id="3.80.10.10:FF:000383">
    <property type="entry name" value="Leucine-rich repeat receptor protein kinase EMS1"/>
    <property type="match status" value="1"/>
</dbReference>
<proteinExistence type="predicted"/>
<feature type="region of interest" description="Disordered" evidence="4">
    <location>
        <begin position="1456"/>
        <end position="1480"/>
    </location>
</feature>
<gene>
    <name evidence="6" type="ORF">Vbra_10952</name>
</gene>
<name>A0A0G4E9U8_VITBC</name>
<feature type="compositionally biased region" description="Basic and acidic residues" evidence="4">
    <location>
        <begin position="1456"/>
        <end position="1467"/>
    </location>
</feature>
<evidence type="ECO:0000256" key="1">
    <source>
        <dbReference type="ARBA" id="ARBA00004196"/>
    </source>
</evidence>
<feature type="transmembrane region" description="Helical" evidence="5">
    <location>
        <begin position="813"/>
        <end position="832"/>
    </location>
</feature>
<feature type="compositionally biased region" description="Polar residues" evidence="4">
    <location>
        <begin position="1401"/>
        <end position="1411"/>
    </location>
</feature>
<dbReference type="PANTHER" id="PTHR48059">
    <property type="entry name" value="POLYGALACTURONASE INHIBITOR 1"/>
    <property type="match status" value="1"/>
</dbReference>
<keyword evidence="5" id="KW-0472">Membrane</keyword>
<feature type="transmembrane region" description="Helical" evidence="5">
    <location>
        <begin position="1144"/>
        <end position="1165"/>
    </location>
</feature>
<dbReference type="InParanoid" id="A0A0G4E9U8"/>
<accession>A0A0G4E9U8</accession>
<feature type="compositionally biased region" description="Polar residues" evidence="4">
    <location>
        <begin position="1532"/>
        <end position="1548"/>
    </location>
</feature>
<keyword evidence="7" id="KW-1185">Reference proteome</keyword>
<dbReference type="PhylomeDB" id="A0A0G4E9U8"/>
<dbReference type="Gene3D" id="3.80.10.10">
    <property type="entry name" value="Ribonuclease Inhibitor"/>
    <property type="match status" value="2"/>
</dbReference>
<dbReference type="EMBL" id="CDMY01000055">
    <property type="protein sequence ID" value="CEL92214.1"/>
    <property type="molecule type" value="Genomic_DNA"/>
</dbReference>
<feature type="transmembrane region" description="Helical" evidence="5">
    <location>
        <begin position="881"/>
        <end position="901"/>
    </location>
</feature>
<dbReference type="STRING" id="1169540.A0A0G4E9U8"/>
<comment type="subcellular location">
    <subcellularLocation>
        <location evidence="1">Cell envelope</location>
    </subcellularLocation>
</comment>
<evidence type="ECO:0000256" key="4">
    <source>
        <dbReference type="SAM" id="MobiDB-lite"/>
    </source>
</evidence>
<dbReference type="InterPro" id="IPR003591">
    <property type="entry name" value="Leu-rich_rpt_typical-subtyp"/>
</dbReference>
<dbReference type="SUPFAM" id="SSF52058">
    <property type="entry name" value="L domain-like"/>
    <property type="match status" value="1"/>
</dbReference>
<keyword evidence="5" id="KW-0812">Transmembrane</keyword>
<feature type="transmembrane region" description="Helical" evidence="5">
    <location>
        <begin position="1202"/>
        <end position="1223"/>
    </location>
</feature>
<dbReference type="Pfam" id="PF12799">
    <property type="entry name" value="LRR_4"/>
    <property type="match status" value="1"/>
</dbReference>
<feature type="transmembrane region" description="Helical" evidence="5">
    <location>
        <begin position="1177"/>
        <end position="1196"/>
    </location>
</feature>
<dbReference type="SUPFAM" id="SSF52047">
    <property type="entry name" value="RNI-like"/>
    <property type="match status" value="1"/>
</dbReference>
<feature type="region of interest" description="Disordered" evidence="4">
    <location>
        <begin position="1532"/>
        <end position="1555"/>
    </location>
</feature>
<dbReference type="InterPro" id="IPR025875">
    <property type="entry name" value="Leu-rich_rpt_4"/>
</dbReference>
<evidence type="ECO:0000313" key="7">
    <source>
        <dbReference type="Proteomes" id="UP000041254"/>
    </source>
</evidence>
<feature type="transmembrane region" description="Helical" evidence="5">
    <location>
        <begin position="773"/>
        <end position="797"/>
    </location>
</feature>
<dbReference type="SMART" id="SM00369">
    <property type="entry name" value="LRR_TYP"/>
    <property type="match status" value="4"/>
</dbReference>
<dbReference type="OrthoDB" id="676979at2759"/>
<sequence length="1599" mass="176048">MQGSLGDGIARVTSLRAIGLREVGGMNGLLPATIGELPYLKGLYLGFMNSTPGPIPPSITNLSRLEALWLVKTDLSGPIPEGIGRLRRLRILEIWENKRMEGPFPASVTSCHNLTRLDVHSNGLVGSLPYGLGSKMDSLQHLDVSRNNFSGPLPSSLGNAGNLISVHFQGNRLSGALPDTLSGWKSVMLLSLGNNNFSGTLEPLSDLTSLSALRVNNNSFEGHLPVGFRGLENLNRIMADSNRLVGLVDREHSGPGYESVRLLSLSFNRLSRAVDLSVFPNLEDAWLDHNLITRVTGSIPQLLRFLSMRDNLLTTLPEGFRSMPNLKKLHLTNNRISQWPKWGSTPKGVCYIDGHLEMGGWSWSGLLSALDPPDWGSLHELDVSNNPINLDVTEFLMPLKWQNNLVVLDASNCSLSGAMRCEAFFGFPLRVANQLTSMADSYFFLDSVFHYLGSISLRDNNITAIETFQAFPSRLYHVDMRNNSLRRVKRPDSRLFSSDYARFTDNPDLDVKQTSVCVSVTPIEKCNDLRRSSGAHQNFSWCPSLTASDDPHLTPLVPDPQGYVVRTLENGEERFECTEFCSVFNRLEGIGINCTKCPPDSYSNRQVGTQTCSQCPDDAGSDEGSPACYCRLGHQRGKEPCEPCTAGSIGVRKGGADGSRSAWICQDCLPGLNCSVPINYNASVLPGFFQLTVQLQSDRPSHNTTREVTTYGSGLTSLPIVMSCPLPSACKGTNKTDGLNICSEGHEGFVCSRCKAGFSRQTPQQPCAPCNPLWQIVLVNVLLVLATLMAIFILTALAERASSSLRAQVPSQLIKIGLSHITAVCGLAFLAFDESSVWGGQISSLLGGFFAWTGGVPQLRGVWESLLRPYVGDKCVLYRNAVWLALPLVWLTAVPIIASGFDRVRDAFKSRRRVGSNERASLATDTNIRALSAPPSVANGKTDTPAAHCPRQRSVTFQEDFRTESVTPPSCQHSLTEAHKSGRWRQWLDKRGTMMVVNLTFLYPTVTKSMLALLRCRPFPYVGSPTPIASGESVSLLPTDPMDDMRSRMDLDSHVLFGSAEHAPFLWVAVAGLLLWTLAPMVCGVAFLWRHRDRLQDPHTRRRVGFLYVGYRKNFHYWDFVLAMRRVLVLLIAQRATAQPRQQLLGWTVVASVCLALQFAVWPFDRSSMDILNRSELRGLLVWFVSLLVMQFVVMLPEGTSLVLTIGLVLVVILANLVHHILLAAQVCRYGLLQVGYRYTAITDRENAIARMMSGRVTGPLLSWLINREEEKRRISPKVFYDWSSAALSADGPPAASEGCHPCVGWPVHRAVTAMQLTSAAMQDAIERLKLTHVPSDLHEFLWSHAFLVQGLRQKRVEMRSRRRGHVVVHLPRPDDRTVTGLRHMRTSDLSNVFRSRRSSDVSIQSEAGKTSTDEPSEQPVPSEVSAGITLHDLQANLSYVVDELVTREQMHQLKRTADGSDLEKAATEVPTDPQQHTGGWRGLYEAFRKAKRALIDKGSPPDAIPEALVSLAPTVVETPCGDAADEVPMTGSVSPVSSTQSHLQSDPHTAALTPPCHHLMRVDWHRLSSDEEDSVALSVSAEAVYDAVAVCQHSSAAS</sequence>
<protein>
    <recommendedName>
        <fullName evidence="8">Tyrosine-protein kinase ephrin type A/B receptor-like domain-containing protein</fullName>
    </recommendedName>
</protein>
<dbReference type="PROSITE" id="PS51450">
    <property type="entry name" value="LRR"/>
    <property type="match status" value="1"/>
</dbReference>
<dbReference type="InterPro" id="IPR001611">
    <property type="entry name" value="Leu-rich_rpt"/>
</dbReference>
<evidence type="ECO:0000256" key="5">
    <source>
        <dbReference type="SAM" id="Phobius"/>
    </source>
</evidence>
<evidence type="ECO:0008006" key="8">
    <source>
        <dbReference type="Google" id="ProtNLM"/>
    </source>
</evidence>
<feature type="region of interest" description="Disordered" evidence="4">
    <location>
        <begin position="1390"/>
        <end position="1424"/>
    </location>
</feature>